<dbReference type="NCBIfam" id="TIGR00715">
    <property type="entry name" value="precor6x_red"/>
    <property type="match status" value="1"/>
</dbReference>
<dbReference type="GO" id="GO:0016994">
    <property type="term" value="F:precorrin-6A reductase activity"/>
    <property type="evidence" value="ECO:0007669"/>
    <property type="project" value="InterPro"/>
</dbReference>
<dbReference type="PANTHER" id="PTHR36925:SF1">
    <property type="entry name" value="COBALT-PRECORRIN-6A REDUCTASE"/>
    <property type="match status" value="1"/>
</dbReference>
<dbReference type="PROSITE" id="PS51014">
    <property type="entry name" value="COBK_CBIJ"/>
    <property type="match status" value="1"/>
</dbReference>
<dbReference type="GO" id="GO:0009236">
    <property type="term" value="P:cobalamin biosynthetic process"/>
    <property type="evidence" value="ECO:0007669"/>
    <property type="project" value="UniProtKB-UniPathway"/>
</dbReference>
<keyword evidence="5" id="KW-1185">Reference proteome</keyword>
<dbReference type="InterPro" id="IPR003723">
    <property type="entry name" value="Precorrin-6x_reduct"/>
</dbReference>
<evidence type="ECO:0000256" key="3">
    <source>
        <dbReference type="ARBA" id="ARBA00023002"/>
    </source>
</evidence>
<keyword evidence="2" id="KW-0169">Cobalamin biosynthesis</keyword>
<gene>
    <name evidence="4" type="ORF">SAMN04488136_110124</name>
</gene>
<dbReference type="OrthoDB" id="9780707at2"/>
<keyword evidence="3" id="KW-0560">Oxidoreductase</keyword>
<evidence type="ECO:0000313" key="5">
    <source>
        <dbReference type="Proteomes" id="UP000198854"/>
    </source>
</evidence>
<dbReference type="STRING" id="861298.SAMN04488136_110124"/>
<dbReference type="RefSeq" id="WP_093273205.1">
    <property type="nucleotide sequence ID" value="NZ_FNDD01000010.1"/>
</dbReference>
<accession>A0A1G8AHD8</accession>
<dbReference type="Pfam" id="PF02571">
    <property type="entry name" value="CbiJ"/>
    <property type="match status" value="1"/>
</dbReference>
<dbReference type="AlphaFoldDB" id="A0A1G8AHD8"/>
<dbReference type="Proteomes" id="UP000198854">
    <property type="component" value="Unassembled WGS sequence"/>
</dbReference>
<protein>
    <submittedName>
        <fullName evidence="4">Cobalt-precorrin 6A reductase</fullName>
    </submittedName>
</protein>
<name>A0A1G8AHD8_9VIBR</name>
<reference evidence="4 5" key="1">
    <citation type="submission" date="2016-10" db="EMBL/GenBank/DDBJ databases">
        <authorList>
            <person name="de Groot N.N."/>
        </authorList>
    </citation>
    <scope>NUCLEOTIDE SEQUENCE [LARGE SCALE GENOMIC DNA]</scope>
    <source>
        <strain evidence="4 5">CGMCC 1.10228</strain>
    </source>
</reference>
<evidence type="ECO:0000256" key="2">
    <source>
        <dbReference type="ARBA" id="ARBA00022573"/>
    </source>
</evidence>
<organism evidence="4 5">
    <name type="scientific">Vibrio xiamenensis</name>
    <dbReference type="NCBI Taxonomy" id="861298"/>
    <lineage>
        <taxon>Bacteria</taxon>
        <taxon>Pseudomonadati</taxon>
        <taxon>Pseudomonadota</taxon>
        <taxon>Gammaproteobacteria</taxon>
        <taxon>Vibrionales</taxon>
        <taxon>Vibrionaceae</taxon>
        <taxon>Vibrio</taxon>
    </lineage>
</organism>
<dbReference type="PANTHER" id="PTHR36925">
    <property type="entry name" value="COBALT-PRECORRIN-6A REDUCTASE"/>
    <property type="match status" value="1"/>
</dbReference>
<evidence type="ECO:0000256" key="1">
    <source>
        <dbReference type="ARBA" id="ARBA00004953"/>
    </source>
</evidence>
<evidence type="ECO:0000313" key="4">
    <source>
        <dbReference type="EMBL" id="SDH20307.1"/>
    </source>
</evidence>
<comment type="pathway">
    <text evidence="1">Cofactor biosynthesis; adenosylcobalamin biosynthesis.</text>
</comment>
<dbReference type="UniPathway" id="UPA00148"/>
<proteinExistence type="predicted"/>
<sequence>MKPNHVLVFGGTSEALAICQALHQHQIHYTLSVATAAGEQAAISFSKQVATRLILGRMGVSEMRNWIVNYGVDCVIDAAHPYAEVLRQTILVVCVPIECPVIRYERGSQIDQFDHPLVQRAPSLEKACQLVTEKQQKVLLTTGSKDLAQYRQRLSDKQLYVRVLPTSKVLAQCEALGFGLEQIIAMKGPFSQVMNLALYQTLAPDVVITKESGDAGGFSEKVQPCIALGITCIVIARPSNGLANNYTALISSIEECRALFAHWQQTEQRA</sequence>
<dbReference type="EMBL" id="FNDD01000010">
    <property type="protein sequence ID" value="SDH20307.1"/>
    <property type="molecule type" value="Genomic_DNA"/>
</dbReference>